<reference evidence="2 3" key="1">
    <citation type="submission" date="2013-09" db="EMBL/GenBank/DDBJ databases">
        <title>Corchorus capsularis genome sequencing.</title>
        <authorList>
            <person name="Alam M."/>
            <person name="Haque M.S."/>
            <person name="Islam M.S."/>
            <person name="Emdad E.M."/>
            <person name="Islam M.M."/>
            <person name="Ahmed B."/>
            <person name="Halim A."/>
            <person name="Hossen Q.M.M."/>
            <person name="Hossain M.Z."/>
            <person name="Ahmed R."/>
            <person name="Khan M.M."/>
            <person name="Islam R."/>
            <person name="Rashid M.M."/>
            <person name="Khan S.A."/>
            <person name="Rahman M.S."/>
            <person name="Alam M."/>
        </authorList>
    </citation>
    <scope>NUCLEOTIDE SEQUENCE [LARGE SCALE GENOMIC DNA]</scope>
    <source>
        <strain evidence="3">cv. CVL-1</strain>
        <tissue evidence="2">Whole seedling</tissue>
    </source>
</reference>
<protein>
    <submittedName>
        <fullName evidence="2">Uncharacterized protein</fullName>
    </submittedName>
</protein>
<name>A0A1R3K7K3_COCAP</name>
<dbReference type="EMBL" id="AWWV01006136">
    <property type="protein sequence ID" value="OMP03072.1"/>
    <property type="molecule type" value="Genomic_DNA"/>
</dbReference>
<feature type="compositionally biased region" description="Basic and acidic residues" evidence="1">
    <location>
        <begin position="1"/>
        <end position="17"/>
    </location>
</feature>
<accession>A0A1R3K7K3</accession>
<feature type="region of interest" description="Disordered" evidence="1">
    <location>
        <begin position="1"/>
        <end position="22"/>
    </location>
</feature>
<dbReference type="Gramene" id="OMP03072">
    <property type="protein sequence ID" value="OMP03072"/>
    <property type="gene ID" value="CCACVL1_02599"/>
</dbReference>
<evidence type="ECO:0000313" key="2">
    <source>
        <dbReference type="EMBL" id="OMP03072.1"/>
    </source>
</evidence>
<evidence type="ECO:0000313" key="3">
    <source>
        <dbReference type="Proteomes" id="UP000188268"/>
    </source>
</evidence>
<dbReference type="AlphaFoldDB" id="A0A1R3K7K3"/>
<comment type="caution">
    <text evidence="2">The sequence shown here is derived from an EMBL/GenBank/DDBJ whole genome shotgun (WGS) entry which is preliminary data.</text>
</comment>
<organism evidence="2 3">
    <name type="scientific">Corchorus capsularis</name>
    <name type="common">Jute</name>
    <dbReference type="NCBI Taxonomy" id="210143"/>
    <lineage>
        <taxon>Eukaryota</taxon>
        <taxon>Viridiplantae</taxon>
        <taxon>Streptophyta</taxon>
        <taxon>Embryophyta</taxon>
        <taxon>Tracheophyta</taxon>
        <taxon>Spermatophyta</taxon>
        <taxon>Magnoliopsida</taxon>
        <taxon>eudicotyledons</taxon>
        <taxon>Gunneridae</taxon>
        <taxon>Pentapetalae</taxon>
        <taxon>rosids</taxon>
        <taxon>malvids</taxon>
        <taxon>Malvales</taxon>
        <taxon>Malvaceae</taxon>
        <taxon>Grewioideae</taxon>
        <taxon>Apeibeae</taxon>
        <taxon>Corchorus</taxon>
    </lineage>
</organism>
<evidence type="ECO:0000256" key="1">
    <source>
        <dbReference type="SAM" id="MobiDB-lite"/>
    </source>
</evidence>
<keyword evidence="3" id="KW-1185">Reference proteome</keyword>
<gene>
    <name evidence="2" type="ORF">CCACVL1_02599</name>
</gene>
<dbReference type="Proteomes" id="UP000188268">
    <property type="component" value="Unassembled WGS sequence"/>
</dbReference>
<proteinExistence type="predicted"/>
<sequence length="57" mass="6396">MVVATEKTDRNRQKSDDSIQLNNPLESSTTIVSPLLDILQLILSRAAWMVLSNQANR</sequence>